<dbReference type="OrthoDB" id="3058759at2759"/>
<gene>
    <name evidence="1" type="ORF">CVT25_001509</name>
</gene>
<accession>A0A409XHH1</accession>
<reference evidence="1 2" key="1">
    <citation type="journal article" date="2018" name="Evol. Lett.">
        <title>Horizontal gene cluster transfer increased hallucinogenic mushroom diversity.</title>
        <authorList>
            <person name="Reynolds H.T."/>
            <person name="Vijayakumar V."/>
            <person name="Gluck-Thaler E."/>
            <person name="Korotkin H.B."/>
            <person name="Matheny P.B."/>
            <person name="Slot J.C."/>
        </authorList>
    </citation>
    <scope>NUCLEOTIDE SEQUENCE [LARGE SCALE GENOMIC DNA]</scope>
    <source>
        <strain evidence="1 2">2631</strain>
    </source>
</reference>
<dbReference type="InParanoid" id="A0A409XHH1"/>
<protein>
    <submittedName>
        <fullName evidence="1">Uncharacterized protein</fullName>
    </submittedName>
</protein>
<organism evidence="1 2">
    <name type="scientific">Psilocybe cyanescens</name>
    <dbReference type="NCBI Taxonomy" id="93625"/>
    <lineage>
        <taxon>Eukaryota</taxon>
        <taxon>Fungi</taxon>
        <taxon>Dikarya</taxon>
        <taxon>Basidiomycota</taxon>
        <taxon>Agaricomycotina</taxon>
        <taxon>Agaricomycetes</taxon>
        <taxon>Agaricomycetidae</taxon>
        <taxon>Agaricales</taxon>
        <taxon>Agaricineae</taxon>
        <taxon>Strophariaceae</taxon>
        <taxon>Psilocybe</taxon>
    </lineage>
</organism>
<evidence type="ECO:0000313" key="2">
    <source>
        <dbReference type="Proteomes" id="UP000283269"/>
    </source>
</evidence>
<proteinExistence type="predicted"/>
<sequence length="374" mass="42352">MEIWASPTEKGACAGKQTMQLFYSIVNHTLQLNSAMQKFLDYARQLFNLGSPMAGAIPVAGTPLKASIDTLLVVLNGLNIKSKNRQTVDYVIQRLYRLEANISAMPAVSAAVQDRNEELIQKLNTISDLLKGMNVRSILGSTEVQDNILDCIRDIDALERDYALLALMRTEKRVEEIASQIPNIVQQGTVFLFIRVLRSYFGHTDRRDKILHNIIERGDYDLYTETGLEVSELKKWSTIQSGARIIMSALIDQYRGGDRYQCPRPQCRKWNDDANVKEGWVDWYSTPVSTGCPGRFQITNAERRTNQSKDSITHLTTSKDDGDLVDLIQIFHIRRQAVRESNIRAGPGQLTVMRHFHSQELASIEYSMDPTPSL</sequence>
<keyword evidence="2" id="KW-1185">Reference proteome</keyword>
<dbReference type="AlphaFoldDB" id="A0A409XHH1"/>
<comment type="caution">
    <text evidence="1">The sequence shown here is derived from an EMBL/GenBank/DDBJ whole genome shotgun (WGS) entry which is preliminary data.</text>
</comment>
<dbReference type="EMBL" id="NHYD01001682">
    <property type="protein sequence ID" value="PPQ90199.1"/>
    <property type="molecule type" value="Genomic_DNA"/>
</dbReference>
<name>A0A409XHH1_PSICY</name>
<dbReference type="Proteomes" id="UP000283269">
    <property type="component" value="Unassembled WGS sequence"/>
</dbReference>
<evidence type="ECO:0000313" key="1">
    <source>
        <dbReference type="EMBL" id="PPQ90199.1"/>
    </source>
</evidence>